<name>A0A915K1J4_ROMCU</name>
<organism evidence="1 2">
    <name type="scientific">Romanomermis culicivorax</name>
    <name type="common">Nematode worm</name>
    <dbReference type="NCBI Taxonomy" id="13658"/>
    <lineage>
        <taxon>Eukaryota</taxon>
        <taxon>Metazoa</taxon>
        <taxon>Ecdysozoa</taxon>
        <taxon>Nematoda</taxon>
        <taxon>Enoplea</taxon>
        <taxon>Dorylaimia</taxon>
        <taxon>Mermithida</taxon>
        <taxon>Mermithoidea</taxon>
        <taxon>Mermithidae</taxon>
        <taxon>Romanomermis</taxon>
    </lineage>
</organism>
<dbReference type="Proteomes" id="UP000887565">
    <property type="component" value="Unplaced"/>
</dbReference>
<accession>A0A915K1J4</accession>
<proteinExistence type="predicted"/>
<dbReference type="WBParaSite" id="nRc.2.0.1.t32189-RA">
    <property type="protein sequence ID" value="nRc.2.0.1.t32189-RA"/>
    <property type="gene ID" value="nRc.2.0.1.g32189"/>
</dbReference>
<evidence type="ECO:0000313" key="1">
    <source>
        <dbReference type="Proteomes" id="UP000887565"/>
    </source>
</evidence>
<dbReference type="AlphaFoldDB" id="A0A915K1J4"/>
<protein>
    <submittedName>
        <fullName evidence="2">Uncharacterized protein</fullName>
    </submittedName>
</protein>
<evidence type="ECO:0000313" key="2">
    <source>
        <dbReference type="WBParaSite" id="nRc.2.0.1.t32189-RA"/>
    </source>
</evidence>
<reference evidence="2" key="1">
    <citation type="submission" date="2022-11" db="UniProtKB">
        <authorList>
            <consortium name="WormBaseParasite"/>
        </authorList>
    </citation>
    <scope>IDENTIFICATION</scope>
</reference>
<keyword evidence="1" id="KW-1185">Reference proteome</keyword>
<sequence>MNETKNKIRRKILKIEKRKNSNLTPSKFRPINFSHKKFIQAYVAKMHAQVNDRMKNQTKN</sequence>